<accession>A0AAN9ID30</accession>
<keyword evidence="2" id="KW-1133">Transmembrane helix</keyword>
<feature type="compositionally biased region" description="Polar residues" evidence="1">
    <location>
        <begin position="1"/>
        <end position="13"/>
    </location>
</feature>
<sequence length="111" mass="12226">MSSSSSYTPGSHCSRSHHPPSTSRNGLGFRRLLSFFFLIRYFDLNTRVFTSVVFMLCSLFFDLATAGATKRSTCCILVMTKPTKSDLEQGSSHSYGNSRGGEDDYPSIGCC</sequence>
<feature type="compositionally biased region" description="Polar residues" evidence="1">
    <location>
        <begin position="88"/>
        <end position="97"/>
    </location>
</feature>
<keyword evidence="2" id="KW-0472">Membrane</keyword>
<comment type="caution">
    <text evidence="3">The sequence shown here is derived from an EMBL/GenBank/DDBJ whole genome shotgun (WGS) entry which is preliminary data.</text>
</comment>
<feature type="transmembrane region" description="Helical" evidence="2">
    <location>
        <begin position="48"/>
        <end position="69"/>
    </location>
</feature>
<dbReference type="AlphaFoldDB" id="A0AAN9ID30"/>
<evidence type="ECO:0000256" key="1">
    <source>
        <dbReference type="SAM" id="MobiDB-lite"/>
    </source>
</evidence>
<gene>
    <name evidence="3" type="ORF">RIF29_14822</name>
</gene>
<protein>
    <submittedName>
        <fullName evidence="3">Uncharacterized protein</fullName>
    </submittedName>
</protein>
<evidence type="ECO:0000313" key="3">
    <source>
        <dbReference type="EMBL" id="KAK7273759.1"/>
    </source>
</evidence>
<feature type="region of interest" description="Disordered" evidence="1">
    <location>
        <begin position="84"/>
        <end position="111"/>
    </location>
</feature>
<dbReference type="Proteomes" id="UP001372338">
    <property type="component" value="Unassembled WGS sequence"/>
</dbReference>
<organism evidence="3 4">
    <name type="scientific">Crotalaria pallida</name>
    <name type="common">Smooth rattlebox</name>
    <name type="synonym">Crotalaria striata</name>
    <dbReference type="NCBI Taxonomy" id="3830"/>
    <lineage>
        <taxon>Eukaryota</taxon>
        <taxon>Viridiplantae</taxon>
        <taxon>Streptophyta</taxon>
        <taxon>Embryophyta</taxon>
        <taxon>Tracheophyta</taxon>
        <taxon>Spermatophyta</taxon>
        <taxon>Magnoliopsida</taxon>
        <taxon>eudicotyledons</taxon>
        <taxon>Gunneridae</taxon>
        <taxon>Pentapetalae</taxon>
        <taxon>rosids</taxon>
        <taxon>fabids</taxon>
        <taxon>Fabales</taxon>
        <taxon>Fabaceae</taxon>
        <taxon>Papilionoideae</taxon>
        <taxon>50 kb inversion clade</taxon>
        <taxon>genistoids sensu lato</taxon>
        <taxon>core genistoids</taxon>
        <taxon>Crotalarieae</taxon>
        <taxon>Crotalaria</taxon>
    </lineage>
</organism>
<name>A0AAN9ID30_CROPI</name>
<keyword evidence="2" id="KW-0812">Transmembrane</keyword>
<dbReference type="EMBL" id="JAYWIO010000003">
    <property type="protein sequence ID" value="KAK7273759.1"/>
    <property type="molecule type" value="Genomic_DNA"/>
</dbReference>
<keyword evidence="4" id="KW-1185">Reference proteome</keyword>
<evidence type="ECO:0000256" key="2">
    <source>
        <dbReference type="SAM" id="Phobius"/>
    </source>
</evidence>
<proteinExistence type="predicted"/>
<reference evidence="3 4" key="1">
    <citation type="submission" date="2024-01" db="EMBL/GenBank/DDBJ databases">
        <title>The genomes of 5 underutilized Papilionoideae crops provide insights into root nodulation and disease resistanc.</title>
        <authorList>
            <person name="Yuan L."/>
        </authorList>
    </citation>
    <scope>NUCLEOTIDE SEQUENCE [LARGE SCALE GENOMIC DNA]</scope>
    <source>
        <strain evidence="3">ZHUSHIDOU_FW_LH</strain>
        <tissue evidence="3">Leaf</tissue>
    </source>
</reference>
<evidence type="ECO:0000313" key="4">
    <source>
        <dbReference type="Proteomes" id="UP001372338"/>
    </source>
</evidence>
<feature type="region of interest" description="Disordered" evidence="1">
    <location>
        <begin position="1"/>
        <end position="26"/>
    </location>
</feature>